<proteinExistence type="predicted"/>
<feature type="compositionally biased region" description="Polar residues" evidence="1">
    <location>
        <begin position="372"/>
        <end position="386"/>
    </location>
</feature>
<organism evidence="2 3">
    <name type="scientific">Desmophyllum pertusum</name>
    <dbReference type="NCBI Taxonomy" id="174260"/>
    <lineage>
        <taxon>Eukaryota</taxon>
        <taxon>Metazoa</taxon>
        <taxon>Cnidaria</taxon>
        <taxon>Anthozoa</taxon>
        <taxon>Hexacorallia</taxon>
        <taxon>Scleractinia</taxon>
        <taxon>Caryophylliina</taxon>
        <taxon>Caryophylliidae</taxon>
        <taxon>Desmophyllum</taxon>
    </lineage>
</organism>
<name>A0A9X0D7F6_9CNID</name>
<feature type="region of interest" description="Disordered" evidence="1">
    <location>
        <begin position="210"/>
        <end position="328"/>
    </location>
</feature>
<dbReference type="InterPro" id="IPR009057">
    <property type="entry name" value="Homeodomain-like_sf"/>
</dbReference>
<evidence type="ECO:0000313" key="3">
    <source>
        <dbReference type="Proteomes" id="UP001163046"/>
    </source>
</evidence>
<keyword evidence="3" id="KW-1185">Reference proteome</keyword>
<evidence type="ECO:0000256" key="1">
    <source>
        <dbReference type="SAM" id="MobiDB-lite"/>
    </source>
</evidence>
<dbReference type="Proteomes" id="UP001163046">
    <property type="component" value="Unassembled WGS sequence"/>
</dbReference>
<reference evidence="2" key="1">
    <citation type="submission" date="2023-01" db="EMBL/GenBank/DDBJ databases">
        <title>Genome assembly of the deep-sea coral Lophelia pertusa.</title>
        <authorList>
            <person name="Herrera S."/>
            <person name="Cordes E."/>
        </authorList>
    </citation>
    <scope>NUCLEOTIDE SEQUENCE</scope>
    <source>
        <strain evidence="2">USNM1676648</strain>
        <tissue evidence="2">Polyp</tissue>
    </source>
</reference>
<dbReference type="Gene3D" id="1.10.10.60">
    <property type="entry name" value="Homeodomain-like"/>
    <property type="match status" value="1"/>
</dbReference>
<sequence length="454" mass="51096">MDDRLANLTVDLRAHLLERWTEQEEALFTQRFIEVGKDFPLIADALPRKLRKKAINEENGIRTRRVKSCGSGKGNKPSQRLGNADKVTGVVAKGKLRKTFSCPEANVLQSANEAFINNYKRIANEGADHEKGLRTEISTGINKNSVDTRKRKLNVGVNRIKDFRKLSSTHDQWFNISNCKNSQDTSVKMNKLIGQTRRLVVEITKQQPCSNGKLNKGRYGEGSNDSAKGVRPSKGTNAKLEHLSNMKQMDDSNTGNNQEKNGFSKGQSSRSNCKNKGRYDGKITTKRADKTTDRSYGIMQSETSCSGGKDAIKDHSARGKKRKRSCINEEGAHKEPKCFKKEKTKSFGRRHKEGMTKDRVKERIVLKKNTTTKDPVNSTNKLTTEPSRNDNKIKAPSKGANLRKNPTAANCCDASKRKSIVVEVRDHKHKHSSDRYLEVKLRHSNKNAKELVFN</sequence>
<dbReference type="OrthoDB" id="10258692at2759"/>
<comment type="caution">
    <text evidence="2">The sequence shown here is derived from an EMBL/GenBank/DDBJ whole genome shotgun (WGS) entry which is preliminary data.</text>
</comment>
<dbReference type="SUPFAM" id="SSF46689">
    <property type="entry name" value="Homeodomain-like"/>
    <property type="match status" value="1"/>
</dbReference>
<evidence type="ECO:0000313" key="2">
    <source>
        <dbReference type="EMBL" id="KAJ7387689.1"/>
    </source>
</evidence>
<feature type="compositionally biased region" description="Basic and acidic residues" evidence="1">
    <location>
        <begin position="277"/>
        <end position="293"/>
    </location>
</feature>
<gene>
    <name evidence="2" type="ORF">OS493_001029</name>
</gene>
<dbReference type="EMBL" id="MU825873">
    <property type="protein sequence ID" value="KAJ7387689.1"/>
    <property type="molecule type" value="Genomic_DNA"/>
</dbReference>
<feature type="compositionally biased region" description="Polar residues" evidence="1">
    <location>
        <begin position="251"/>
        <end position="274"/>
    </location>
</feature>
<feature type="region of interest" description="Disordered" evidence="1">
    <location>
        <begin position="372"/>
        <end position="392"/>
    </location>
</feature>
<dbReference type="AlphaFoldDB" id="A0A9X0D7F6"/>
<feature type="region of interest" description="Disordered" evidence="1">
    <location>
        <begin position="64"/>
        <end position="84"/>
    </location>
</feature>
<protein>
    <submittedName>
        <fullName evidence="2">Uncharacterized protein</fullName>
    </submittedName>
</protein>
<accession>A0A9X0D7F6</accession>
<feature type="compositionally biased region" description="Basic and acidic residues" evidence="1">
    <location>
        <begin position="239"/>
        <end position="250"/>
    </location>
</feature>